<evidence type="ECO:0000259" key="11">
    <source>
        <dbReference type="PROSITE" id="PS52019"/>
    </source>
</evidence>
<evidence type="ECO:0000313" key="13">
    <source>
        <dbReference type="Proteomes" id="UP001610334"/>
    </source>
</evidence>
<dbReference type="InterPro" id="IPR020843">
    <property type="entry name" value="ER"/>
</dbReference>
<dbReference type="InterPro" id="IPR016035">
    <property type="entry name" value="Acyl_Trfase/lysoPLipase"/>
</dbReference>
<dbReference type="EMBL" id="JBFXLT010000186">
    <property type="protein sequence ID" value="KAL2802399.1"/>
    <property type="molecule type" value="Genomic_DNA"/>
</dbReference>
<dbReference type="InterPro" id="IPR016039">
    <property type="entry name" value="Thiolase-like"/>
</dbReference>
<accession>A0ABR4GTJ3</accession>
<dbReference type="InterPro" id="IPR016036">
    <property type="entry name" value="Malonyl_transacylase_ACP-bd"/>
</dbReference>
<dbReference type="InterPro" id="IPR001227">
    <property type="entry name" value="Ac_transferase_dom_sf"/>
</dbReference>
<evidence type="ECO:0000256" key="3">
    <source>
        <dbReference type="ARBA" id="ARBA00022679"/>
    </source>
</evidence>
<keyword evidence="3" id="KW-0808">Transferase</keyword>
<feature type="region of interest" description="C-terminal hotdog fold" evidence="8">
    <location>
        <begin position="1135"/>
        <end position="1290"/>
    </location>
</feature>
<dbReference type="PROSITE" id="PS00012">
    <property type="entry name" value="PHOSPHOPANTETHEINE"/>
    <property type="match status" value="1"/>
</dbReference>
<dbReference type="PROSITE" id="PS52004">
    <property type="entry name" value="KS3_2"/>
    <property type="match status" value="1"/>
</dbReference>
<keyword evidence="6" id="KW-0511">Multifunctional enzyme</keyword>
<evidence type="ECO:0000259" key="9">
    <source>
        <dbReference type="PROSITE" id="PS50075"/>
    </source>
</evidence>
<dbReference type="SUPFAM" id="SSF50129">
    <property type="entry name" value="GroES-like"/>
    <property type="match status" value="1"/>
</dbReference>
<evidence type="ECO:0000256" key="1">
    <source>
        <dbReference type="ARBA" id="ARBA00022450"/>
    </source>
</evidence>
<dbReference type="InterPro" id="IPR032821">
    <property type="entry name" value="PKS_assoc"/>
</dbReference>
<dbReference type="SUPFAM" id="SSF55048">
    <property type="entry name" value="Probable ACP-binding domain of malonyl-CoA ACP transacylase"/>
    <property type="match status" value="1"/>
</dbReference>
<feature type="domain" description="Carrier" evidence="9">
    <location>
        <begin position="2288"/>
        <end position="2371"/>
    </location>
</feature>
<dbReference type="InterPro" id="IPR056501">
    <property type="entry name" value="NAD-bd_HRPKS_sdrA"/>
</dbReference>
<dbReference type="Pfam" id="PF23114">
    <property type="entry name" value="NAD-bd_HRPKS_sdrA"/>
    <property type="match status" value="1"/>
</dbReference>
<dbReference type="InterPro" id="IPR049900">
    <property type="entry name" value="PKS_mFAS_DH"/>
</dbReference>
<dbReference type="InterPro" id="IPR050091">
    <property type="entry name" value="PKS_NRPS_Biosynth_Enz"/>
</dbReference>
<keyword evidence="5" id="KW-0560">Oxidoreductase</keyword>
<dbReference type="SMART" id="SM00822">
    <property type="entry name" value="PKS_KR"/>
    <property type="match status" value="1"/>
</dbReference>
<dbReference type="PROSITE" id="PS00606">
    <property type="entry name" value="KS3_1"/>
    <property type="match status" value="1"/>
</dbReference>
<reference evidence="12 13" key="1">
    <citation type="submission" date="2024-07" db="EMBL/GenBank/DDBJ databases">
        <title>Section-level genome sequencing and comparative genomics of Aspergillus sections Usti and Cavernicolus.</title>
        <authorList>
            <consortium name="Lawrence Berkeley National Laboratory"/>
            <person name="Nybo J.L."/>
            <person name="Vesth T.C."/>
            <person name="Theobald S."/>
            <person name="Frisvad J.C."/>
            <person name="Larsen T.O."/>
            <person name="Kjaerboelling I."/>
            <person name="Rothschild-Mancinelli K."/>
            <person name="Lyhne E.K."/>
            <person name="Kogle M.E."/>
            <person name="Barry K."/>
            <person name="Clum A."/>
            <person name="Na H."/>
            <person name="Ledsgaard L."/>
            <person name="Lin J."/>
            <person name="Lipzen A."/>
            <person name="Kuo A."/>
            <person name="Riley R."/>
            <person name="Mondo S."/>
            <person name="Labutti K."/>
            <person name="Haridas S."/>
            <person name="Pangalinan J."/>
            <person name="Salamov A.A."/>
            <person name="Simmons B.A."/>
            <person name="Magnuson J.K."/>
            <person name="Chen J."/>
            <person name="Drula E."/>
            <person name="Henrissat B."/>
            <person name="Wiebenga A."/>
            <person name="Lubbers R.J."/>
            <person name="Gomes A.C."/>
            <person name="Makela M.R."/>
            <person name="Stajich J."/>
            <person name="Grigoriev I.V."/>
            <person name="Mortensen U.H."/>
            <person name="De Vries R.P."/>
            <person name="Baker S.E."/>
            <person name="Andersen M.R."/>
        </authorList>
    </citation>
    <scope>NUCLEOTIDE SEQUENCE [LARGE SCALE GENOMIC DNA]</scope>
    <source>
        <strain evidence="12 13">CBS 588.65</strain>
    </source>
</reference>
<dbReference type="InterPro" id="IPR042104">
    <property type="entry name" value="PKS_dehydratase_sf"/>
</dbReference>
<dbReference type="InterPro" id="IPR020841">
    <property type="entry name" value="PKS_Beta-ketoAc_synthase_dom"/>
</dbReference>
<dbReference type="Pfam" id="PF14765">
    <property type="entry name" value="PS-DH"/>
    <property type="match status" value="1"/>
</dbReference>
<dbReference type="InterPro" id="IPR006162">
    <property type="entry name" value="Ppantetheine_attach_site"/>
</dbReference>
<dbReference type="InterPro" id="IPR009081">
    <property type="entry name" value="PP-bd_ACP"/>
</dbReference>
<evidence type="ECO:0000256" key="6">
    <source>
        <dbReference type="ARBA" id="ARBA00023268"/>
    </source>
</evidence>
<feature type="domain" description="Ketosynthase family 3 (KS3)" evidence="10">
    <location>
        <begin position="51"/>
        <end position="487"/>
    </location>
</feature>
<feature type="domain" description="PKS/mFAS DH" evidence="11">
    <location>
        <begin position="988"/>
        <end position="1290"/>
    </location>
</feature>
<gene>
    <name evidence="12" type="ORF">BJX63DRAFT_115371</name>
</gene>
<evidence type="ECO:0000256" key="7">
    <source>
        <dbReference type="ARBA" id="ARBA00023315"/>
    </source>
</evidence>
<dbReference type="Pfam" id="PF16197">
    <property type="entry name" value="KAsynt_C_assoc"/>
    <property type="match status" value="1"/>
</dbReference>
<dbReference type="SUPFAM" id="SSF51735">
    <property type="entry name" value="NAD(P)-binding Rossmann-fold domains"/>
    <property type="match status" value="2"/>
</dbReference>
<dbReference type="Gene3D" id="3.40.50.720">
    <property type="entry name" value="NAD(P)-binding Rossmann-like Domain"/>
    <property type="match status" value="2"/>
</dbReference>
<proteinExistence type="predicted"/>
<dbReference type="PROSITE" id="PS50075">
    <property type="entry name" value="CARRIER"/>
    <property type="match status" value="1"/>
</dbReference>
<keyword evidence="2" id="KW-0597">Phosphoprotein</keyword>
<comment type="caution">
    <text evidence="12">The sequence shown here is derived from an EMBL/GenBank/DDBJ whole genome shotgun (WGS) entry which is preliminary data.</text>
</comment>
<dbReference type="InterPro" id="IPR049551">
    <property type="entry name" value="PKS_DH_C"/>
</dbReference>
<keyword evidence="7" id="KW-0012">Acyltransferase</keyword>
<dbReference type="CDD" id="cd00833">
    <property type="entry name" value="PKS"/>
    <property type="match status" value="1"/>
</dbReference>
<dbReference type="PANTHER" id="PTHR43775:SF50">
    <property type="entry name" value="HIGHLY REDUCING POLYKETIDE SYNTHASE SRDA"/>
    <property type="match status" value="1"/>
</dbReference>
<dbReference type="Pfam" id="PF00109">
    <property type="entry name" value="ketoacyl-synt"/>
    <property type="match status" value="1"/>
</dbReference>
<dbReference type="SUPFAM" id="SSF53901">
    <property type="entry name" value="Thiolase-like"/>
    <property type="match status" value="1"/>
</dbReference>
<dbReference type="SMART" id="SM00827">
    <property type="entry name" value="PKS_AT"/>
    <property type="match status" value="1"/>
</dbReference>
<evidence type="ECO:0000259" key="10">
    <source>
        <dbReference type="PROSITE" id="PS52004"/>
    </source>
</evidence>
<keyword evidence="1" id="KW-0596">Phosphopantetheine</keyword>
<dbReference type="SMART" id="SM00829">
    <property type="entry name" value="PKS_ER"/>
    <property type="match status" value="1"/>
</dbReference>
<dbReference type="InterPro" id="IPR011032">
    <property type="entry name" value="GroES-like_sf"/>
</dbReference>
<evidence type="ECO:0000313" key="12">
    <source>
        <dbReference type="EMBL" id="KAL2802399.1"/>
    </source>
</evidence>
<dbReference type="Pfam" id="PF08659">
    <property type="entry name" value="KR"/>
    <property type="match status" value="1"/>
</dbReference>
<feature type="active site" description="Proton donor; for dehydratase activity" evidence="8">
    <location>
        <position position="1200"/>
    </location>
</feature>
<dbReference type="InterPro" id="IPR014043">
    <property type="entry name" value="Acyl_transferase_dom"/>
</dbReference>
<dbReference type="SMART" id="SM00826">
    <property type="entry name" value="PKS_DH"/>
    <property type="match status" value="1"/>
</dbReference>
<evidence type="ECO:0000256" key="4">
    <source>
        <dbReference type="ARBA" id="ARBA00022857"/>
    </source>
</evidence>
<dbReference type="InterPro" id="IPR013968">
    <property type="entry name" value="PKS_KR"/>
</dbReference>
<dbReference type="InterPro" id="IPR014030">
    <property type="entry name" value="Ketoacyl_synth_N"/>
</dbReference>
<evidence type="ECO:0000256" key="5">
    <source>
        <dbReference type="ARBA" id="ARBA00023002"/>
    </source>
</evidence>
<evidence type="ECO:0000256" key="8">
    <source>
        <dbReference type="PROSITE-ProRule" id="PRU01363"/>
    </source>
</evidence>
<dbReference type="Pfam" id="PF21089">
    <property type="entry name" value="PKS_DH_N"/>
    <property type="match status" value="1"/>
</dbReference>
<dbReference type="SUPFAM" id="SSF52151">
    <property type="entry name" value="FabD/lysophospholipase-like"/>
    <property type="match status" value="1"/>
</dbReference>
<dbReference type="Pfam" id="PF00698">
    <property type="entry name" value="Acyl_transf_1"/>
    <property type="match status" value="1"/>
</dbReference>
<dbReference type="Gene3D" id="3.40.47.10">
    <property type="match status" value="1"/>
</dbReference>
<evidence type="ECO:0000256" key="2">
    <source>
        <dbReference type="ARBA" id="ARBA00022553"/>
    </source>
</evidence>
<dbReference type="InterPro" id="IPR036736">
    <property type="entry name" value="ACP-like_sf"/>
</dbReference>
<dbReference type="Gene3D" id="3.10.129.110">
    <property type="entry name" value="Polyketide synthase dehydratase"/>
    <property type="match status" value="1"/>
</dbReference>
<dbReference type="PANTHER" id="PTHR43775">
    <property type="entry name" value="FATTY ACID SYNTHASE"/>
    <property type="match status" value="1"/>
</dbReference>
<dbReference type="SMART" id="SM00825">
    <property type="entry name" value="PKS_KS"/>
    <property type="match status" value="1"/>
</dbReference>
<dbReference type="SUPFAM" id="SSF47336">
    <property type="entry name" value="ACP-like"/>
    <property type="match status" value="1"/>
</dbReference>
<sequence length="2374" mass="256811">MPALTRQSVSSLASSLSDEPDWLKELAIVSDEEYAAHFHDDYTEKPLSEQLEPIAVVGMGCRLPGSVSSPSQFWDLMINKRTGRTPKVPASRFNIDAHLHPNNERPGSFNVPGGYFLDSSLQEFDPGLFNISPIEAMWMDPQQRKLLEVVYEALENGGITLSQIENTKTAVFVGSFTSDFQQMSFKEPDFRHSYAATGVDPGIISNRISHVFNLSGPSITVNTACSSSIYAMHNACNALRNGECSGAIVGGTNLILTVDQHMNTAKLGVLSPDSTCHTFDASANGYGRADGVGAVYLKRLSDAVQDGDPIRGVLRSSAVNSNGKVPTVGITYPNKDGQAEVIRHAYRRGGDLDPRLTGYFEIHGTGTPVGDPIEVHAVAQAMNKEGVPRTADPFTDALWIGAVKTSIGHSEAASGLSAIIKAVMTVEKGIIPPTRGLETPNPNIDWDGWNVKVPSQPQPFPAHLPVRRVSVNSFGYGGTNGHFIVEGVDSLIPGYSHGQKRVKGTDRGVFNQKRPYLLPFSAHDKPTLMRNIEAYSKIVGDYNLLDLSYTLTNRRSRLASRGFVVSSPDAVNKAFASVSENFSFADKKGKPPVIGFAFTGQGAQWARMGCELMTYYPSFLRTIRKLDQVLGDLPNGPDWTLEDVLHEETAYSQINEAEFSQPVCTAIQIALVNLLESWGVIPAVTVGHSSGEIAASYAAGLTGFNEAIIAAYFRGKVVKNINTNGSMMAVGLGADAVQPYLTGYEHQVVIACHNSPELVTLSGDADAINAVKERLDAQSIFARVVKTGGKAYHSFHMKPAASTYHSLMQEAKAHISSTVRKATKAVMVSSVTNTLLDPTRPLDADYWCSNLISPVKFNQAVQTIGTHPAFKNVDLLVEIGPHSALKGPIKQICREFKFDKMGYLPTIERGGNAASQLLTLAGQLFLRNCDLNYERVTAIEQESAFGKIQVKTGKLLVDLPTYQWNYAKDLWAEPRQSAEHRAPTHGRHDTLGSLLPGGSKSAPTWRNRLRIMDLPWLKHHSLGGEAVFPAAGYFSMAIEAITQVNETNGIPVEITGYTLRDVSIKAALVVPDDNDGIETLFVLQPSVYSDAAGLAWWDFNISSCSEDGHWNSHMTGTIGINARPRQVPREVPSFSQRTTGKAWNQALKAVGFDYGPSFQDMEDVRSDGKLFHAAASSEIKTDSGTVQGESRFVLHPATIDSCLQLIIVSIYAGKIQDMTCGAVPIQVNEVTIWPPTKEQLENPKAQAYSWTDERGIRSFNSGTQLVGSDGQLVLSINEMRCVAYEAAVPQRRGPVIKEQPFMKLAWNIDINTLTANSHVERLSINDLVVLEGFKTPGVKVLDIGNRLGAISICEATDLIRYTVTGSTDAEVEQLDQALSAVEHAVTLKFDPILDLSVQKIQPGQFDLVIPGALADASKLRELLTPGGRVIADQQVCAALGESFSILNLKNRLAIATLKEKQNGTTNGAHSSDSQSIAVVYRESITEIVDLVFTSAVKLGSPRLTRLADAQFTQGENVVVACDLEGPLLLTLEASELAGLQNMVSHASTVTWVTAGGLVNGSTPEQAMASGVARSVSSEMASVDFTTVDLNLSNTDSSVAANEVINALQRQINHAHGKETEYCVENGLVYISRLVEDETLNRQYGPQSTVVQSVPLHESDKLVGIPKANKLVFSYDDRADLPVGDNEVQIRVTLTDLNKEDVLVRDGADYPTTFSHEVYGVVTQKGVGVQHLDVGDHVFGFNQDRLATFQTVSADMVQKVTEDDTPEELVTLPMAYAAALHGLNTLARVETGEIVLVLHGTGDAGAAAISLSKQLKAKTYVAVRSAAEAARVATAFDLPPENVIPVFDHTVMAQLKELTGGRAADVVFSSAFVSPTVAHECWREIAAFGRFIETGRKNVTKRGALDTIPISRGASYLAFDILDLYTHKAHLLADYLSQATELYRQQAISPIGPILKKNIAEFDSAVASFSDDFANRKTVIEYAESAGLIDVLPRRAELKFRPDATYLLIGCLGGLGRSITAWMAQRGAKRLAFMSRSGLGNEQTAAWIRGIEALGVTCQIIKGDASKRSDVDAALQLIPATHPVRGVVHAAMVLRDGLFHSMSYDNWTTSIAPKVQGAINLHEALAGADLDFFVCTSSTSGILGTPGQANYAAGNSFLDSLARHRVANGQRGSSLVLPMVQSVGVVAENPEIEAALRRKGIYGIDETHLLEAFEAAIATQATTTPADHVIVGLDPSKLKESLSSPDVTDSFWTEDARFKGIMHAINSTESTDSNGGSGFTILKAIHEAESLEEAVKLVSEHFTTKLSRLLLLEADVFEPEVIPISDYGLDSMIGAELRNWIFKEYALDIPFQQLNGPGLTIAKFAGLVCAAQGLQ</sequence>
<dbReference type="InterPro" id="IPR049552">
    <property type="entry name" value="PKS_DH_N"/>
</dbReference>
<keyword evidence="13" id="KW-1185">Reference proteome</keyword>
<dbReference type="InterPro" id="IPR036291">
    <property type="entry name" value="NAD(P)-bd_dom_sf"/>
</dbReference>
<dbReference type="Gene3D" id="3.40.366.10">
    <property type="entry name" value="Malonyl-Coenzyme A Acyl Carrier Protein, domain 2"/>
    <property type="match status" value="1"/>
</dbReference>
<dbReference type="InterPro" id="IPR014031">
    <property type="entry name" value="Ketoacyl_synth_C"/>
</dbReference>
<feature type="active site" description="Proton acceptor; for dehydratase activity" evidence="8">
    <location>
        <position position="1020"/>
    </location>
</feature>
<feature type="region of interest" description="N-terminal hotdog fold" evidence="8">
    <location>
        <begin position="988"/>
        <end position="1125"/>
    </location>
</feature>
<dbReference type="InterPro" id="IPR013154">
    <property type="entry name" value="ADH-like_N"/>
</dbReference>
<name>A0ABR4GTJ3_9EURO</name>
<organism evidence="12 13">
    <name type="scientific">Aspergillus granulosus</name>
    <dbReference type="NCBI Taxonomy" id="176169"/>
    <lineage>
        <taxon>Eukaryota</taxon>
        <taxon>Fungi</taxon>
        <taxon>Dikarya</taxon>
        <taxon>Ascomycota</taxon>
        <taxon>Pezizomycotina</taxon>
        <taxon>Eurotiomycetes</taxon>
        <taxon>Eurotiomycetidae</taxon>
        <taxon>Eurotiales</taxon>
        <taxon>Aspergillaceae</taxon>
        <taxon>Aspergillus</taxon>
        <taxon>Aspergillus subgen. Nidulantes</taxon>
    </lineage>
</organism>
<dbReference type="CDD" id="cd05195">
    <property type="entry name" value="enoyl_red"/>
    <property type="match status" value="1"/>
</dbReference>
<dbReference type="InterPro" id="IPR018201">
    <property type="entry name" value="Ketoacyl_synth_AS"/>
</dbReference>
<dbReference type="InterPro" id="IPR020807">
    <property type="entry name" value="PKS_DH"/>
</dbReference>
<dbReference type="Pfam" id="PF02801">
    <property type="entry name" value="Ketoacyl-synt_C"/>
    <property type="match status" value="1"/>
</dbReference>
<keyword evidence="4" id="KW-0521">NADP</keyword>
<dbReference type="Gene3D" id="3.90.180.10">
    <property type="entry name" value="Medium-chain alcohol dehydrogenases, catalytic domain"/>
    <property type="match status" value="1"/>
</dbReference>
<dbReference type="Proteomes" id="UP001610334">
    <property type="component" value="Unassembled WGS sequence"/>
</dbReference>
<dbReference type="Pfam" id="PF08240">
    <property type="entry name" value="ADH_N"/>
    <property type="match status" value="1"/>
</dbReference>
<dbReference type="InterPro" id="IPR057326">
    <property type="entry name" value="KR_dom"/>
</dbReference>
<protein>
    <submittedName>
        <fullName evidence="12">KR domain-containing protein</fullName>
    </submittedName>
</protein>
<dbReference type="PROSITE" id="PS52019">
    <property type="entry name" value="PKS_MFAS_DH"/>
    <property type="match status" value="1"/>
</dbReference>